<protein>
    <submittedName>
        <fullName evidence="1">Uncharacterized protein</fullName>
    </submittedName>
</protein>
<name>A0A0A9F8Z8_ARUDO</name>
<proteinExistence type="predicted"/>
<organism evidence="1">
    <name type="scientific">Arundo donax</name>
    <name type="common">Giant reed</name>
    <name type="synonym">Donax arundinaceus</name>
    <dbReference type="NCBI Taxonomy" id="35708"/>
    <lineage>
        <taxon>Eukaryota</taxon>
        <taxon>Viridiplantae</taxon>
        <taxon>Streptophyta</taxon>
        <taxon>Embryophyta</taxon>
        <taxon>Tracheophyta</taxon>
        <taxon>Spermatophyta</taxon>
        <taxon>Magnoliopsida</taxon>
        <taxon>Liliopsida</taxon>
        <taxon>Poales</taxon>
        <taxon>Poaceae</taxon>
        <taxon>PACMAD clade</taxon>
        <taxon>Arundinoideae</taxon>
        <taxon>Arundineae</taxon>
        <taxon>Arundo</taxon>
    </lineage>
</organism>
<reference evidence="1" key="2">
    <citation type="journal article" date="2015" name="Data Brief">
        <title>Shoot transcriptome of the giant reed, Arundo donax.</title>
        <authorList>
            <person name="Barrero R.A."/>
            <person name="Guerrero F.D."/>
            <person name="Moolhuijzen P."/>
            <person name="Goolsby J.A."/>
            <person name="Tidwell J."/>
            <person name="Bellgard S.E."/>
            <person name="Bellgard M.I."/>
        </authorList>
    </citation>
    <scope>NUCLEOTIDE SEQUENCE</scope>
    <source>
        <tissue evidence="1">Shoot tissue taken approximately 20 cm above the soil surface</tissue>
    </source>
</reference>
<sequence length="22" mass="2667">MPFEPFICKFFQHDSTFECLTV</sequence>
<evidence type="ECO:0000313" key="1">
    <source>
        <dbReference type="EMBL" id="JAE07674.1"/>
    </source>
</evidence>
<reference evidence="1" key="1">
    <citation type="submission" date="2014-09" db="EMBL/GenBank/DDBJ databases">
        <authorList>
            <person name="Magalhaes I.L.F."/>
            <person name="Oliveira U."/>
            <person name="Santos F.R."/>
            <person name="Vidigal T.H.D.A."/>
            <person name="Brescovit A.D."/>
            <person name="Santos A.J."/>
        </authorList>
    </citation>
    <scope>NUCLEOTIDE SEQUENCE</scope>
    <source>
        <tissue evidence="1">Shoot tissue taken approximately 20 cm above the soil surface</tissue>
    </source>
</reference>
<dbReference type="AlphaFoldDB" id="A0A0A9F8Z8"/>
<accession>A0A0A9F8Z8</accession>
<dbReference type="EMBL" id="GBRH01190222">
    <property type="protein sequence ID" value="JAE07674.1"/>
    <property type="molecule type" value="Transcribed_RNA"/>
</dbReference>